<evidence type="ECO:0000313" key="6">
    <source>
        <dbReference type="EMBL" id="KYF54540.1"/>
    </source>
</evidence>
<comment type="caution">
    <text evidence="6">The sequence shown here is derived from an EMBL/GenBank/DDBJ whole genome shotgun (WGS) entry which is preliminary data.</text>
</comment>
<dbReference type="PROSITE" id="PS01124">
    <property type="entry name" value="HTH_ARAC_FAMILY_2"/>
    <property type="match status" value="1"/>
</dbReference>
<dbReference type="InterPro" id="IPR037923">
    <property type="entry name" value="HTH-like"/>
</dbReference>
<dbReference type="InterPro" id="IPR018062">
    <property type="entry name" value="HTH_AraC-typ_CS"/>
</dbReference>
<dbReference type="GO" id="GO:0043565">
    <property type="term" value="F:sequence-specific DNA binding"/>
    <property type="evidence" value="ECO:0007669"/>
    <property type="project" value="InterPro"/>
</dbReference>
<dbReference type="SUPFAM" id="SSF46689">
    <property type="entry name" value="Homeodomain-like"/>
    <property type="match status" value="2"/>
</dbReference>
<organism evidence="6 7">
    <name type="scientific">Sorangium cellulosum</name>
    <name type="common">Polyangium cellulosum</name>
    <dbReference type="NCBI Taxonomy" id="56"/>
    <lineage>
        <taxon>Bacteria</taxon>
        <taxon>Pseudomonadati</taxon>
        <taxon>Myxococcota</taxon>
        <taxon>Polyangia</taxon>
        <taxon>Polyangiales</taxon>
        <taxon>Polyangiaceae</taxon>
        <taxon>Sorangium</taxon>
    </lineage>
</organism>
<dbReference type="InterPro" id="IPR020449">
    <property type="entry name" value="Tscrpt_reg_AraC-type_HTH"/>
</dbReference>
<keyword evidence="4" id="KW-0804">Transcription</keyword>
<evidence type="ECO:0000256" key="3">
    <source>
        <dbReference type="ARBA" id="ARBA00023159"/>
    </source>
</evidence>
<name>A0A150PFW2_SORCE</name>
<gene>
    <name evidence="6" type="ORF">BE04_12080</name>
</gene>
<dbReference type="Pfam" id="PF12833">
    <property type="entry name" value="HTH_18"/>
    <property type="match status" value="1"/>
</dbReference>
<dbReference type="Gene3D" id="1.10.10.60">
    <property type="entry name" value="Homeodomain-like"/>
    <property type="match status" value="2"/>
</dbReference>
<reference evidence="6 7" key="1">
    <citation type="submission" date="2014-02" db="EMBL/GenBank/DDBJ databases">
        <title>The small core and large imbalanced accessory genome model reveals a collaborative survival strategy of Sorangium cellulosum strains in nature.</title>
        <authorList>
            <person name="Han K."/>
            <person name="Peng R."/>
            <person name="Blom J."/>
            <person name="Li Y.-Z."/>
        </authorList>
    </citation>
    <scope>NUCLEOTIDE SEQUENCE [LARGE SCALE GENOMIC DNA]</scope>
    <source>
        <strain evidence="6 7">So0157-18</strain>
    </source>
</reference>
<dbReference type="InterPro" id="IPR018060">
    <property type="entry name" value="HTH_AraC"/>
</dbReference>
<evidence type="ECO:0000256" key="2">
    <source>
        <dbReference type="ARBA" id="ARBA00023125"/>
    </source>
</evidence>
<evidence type="ECO:0000313" key="7">
    <source>
        <dbReference type="Proteomes" id="UP000075604"/>
    </source>
</evidence>
<dbReference type="PROSITE" id="PS00041">
    <property type="entry name" value="HTH_ARAC_FAMILY_1"/>
    <property type="match status" value="1"/>
</dbReference>
<dbReference type="SUPFAM" id="SSF51215">
    <property type="entry name" value="Regulatory protein AraC"/>
    <property type="match status" value="1"/>
</dbReference>
<accession>A0A150PFW2</accession>
<dbReference type="Proteomes" id="UP000075604">
    <property type="component" value="Unassembled WGS sequence"/>
</dbReference>
<dbReference type="AlphaFoldDB" id="A0A150PFW2"/>
<dbReference type="InterPro" id="IPR009057">
    <property type="entry name" value="Homeodomain-like_sf"/>
</dbReference>
<dbReference type="PRINTS" id="PR00032">
    <property type="entry name" value="HTHARAC"/>
</dbReference>
<evidence type="ECO:0000259" key="5">
    <source>
        <dbReference type="PROSITE" id="PS01124"/>
    </source>
</evidence>
<protein>
    <recommendedName>
        <fullName evidence="5">HTH araC/xylS-type domain-containing protein</fullName>
    </recommendedName>
</protein>
<sequence>MRGRSAVPFVASSSSEPVDALASASIHVSSADLGWPEVHVEVGENPSWDVRDLTVRAHYLALNTDPHALTFEAVVDGRPREITLAPGQLWFCPAGESFTHHVAAPSSFAIVTLEPEKVLRVLGEPEERELRRAYSVDSPQLEHVVRALSAEAERGGPSGAMFVDALATALAVQVAGMFAVKAAPALAARGGKLSRGDLQRVLELVDAELGEGLTVERMADAAGLSAAHFARAFRRSLGVAPHQYVMRRRLERARQALEARDADILNVARRLGFADQAHLTRLFKREFGVTPGQYMRDRGR</sequence>
<dbReference type="InterPro" id="IPR050204">
    <property type="entry name" value="AraC_XylS_family_regulators"/>
</dbReference>
<keyword evidence="3" id="KW-0010">Activator</keyword>
<evidence type="ECO:0000256" key="1">
    <source>
        <dbReference type="ARBA" id="ARBA00023015"/>
    </source>
</evidence>
<keyword evidence="1" id="KW-0805">Transcription regulation</keyword>
<dbReference type="EMBL" id="JELX01002699">
    <property type="protein sequence ID" value="KYF54540.1"/>
    <property type="molecule type" value="Genomic_DNA"/>
</dbReference>
<dbReference type="GO" id="GO:0003700">
    <property type="term" value="F:DNA-binding transcription factor activity"/>
    <property type="evidence" value="ECO:0007669"/>
    <property type="project" value="InterPro"/>
</dbReference>
<evidence type="ECO:0000256" key="4">
    <source>
        <dbReference type="ARBA" id="ARBA00023163"/>
    </source>
</evidence>
<feature type="domain" description="HTH araC/xylS-type" evidence="5">
    <location>
        <begin position="199"/>
        <end position="297"/>
    </location>
</feature>
<proteinExistence type="predicted"/>
<dbReference type="SMART" id="SM00342">
    <property type="entry name" value="HTH_ARAC"/>
    <property type="match status" value="1"/>
</dbReference>
<dbReference type="PANTHER" id="PTHR46796">
    <property type="entry name" value="HTH-TYPE TRANSCRIPTIONAL ACTIVATOR RHAS-RELATED"/>
    <property type="match status" value="1"/>
</dbReference>
<keyword evidence="2" id="KW-0238">DNA-binding</keyword>